<evidence type="ECO:0000313" key="2">
    <source>
        <dbReference type="EMBL" id="BAE72361.1"/>
    </source>
</evidence>
<dbReference type="KEGG" id="vg:3890604"/>
<sequence>MSLYRNKVWCVYILRRDDGQLYTGITSDLSRRLKNHARGAGARCLRGAASLQLLYCSASAYDYKTAAQMEYNLKRKRNKYYKLQLIKAQPRFLHQYLLADKPLR</sequence>
<reference evidence="2 3" key="1">
    <citation type="journal article" date="2002" name="Virus Genes">
        <title>Identification and characterization of Hyphantria cunea nucleopolyhedrovirus homologous repeated regions.</title>
        <authorList>
            <person name="FelipeAlves C.A."/>
            <person name="Ikeda M."/>
            <person name="Kobayashi M."/>
        </authorList>
    </citation>
    <scope>NUCLEOTIDE SEQUENCE [LARGE SCALE GENOMIC DNA]</scope>
</reference>
<dbReference type="GeneID" id="3890604"/>
<dbReference type="Proteomes" id="UP000202376">
    <property type="component" value="Segment"/>
</dbReference>
<dbReference type="PANTHER" id="PTHR34477">
    <property type="entry name" value="UPF0213 PROTEIN YHBQ"/>
    <property type="match status" value="1"/>
</dbReference>
<dbReference type="SMART" id="SM00465">
    <property type="entry name" value="GIYc"/>
    <property type="match status" value="1"/>
</dbReference>
<evidence type="ECO:0000313" key="3">
    <source>
        <dbReference type="Proteomes" id="UP000202376"/>
    </source>
</evidence>
<organism evidence="2 3">
    <name type="scientific">Hyphantria cunea nuclear polyhedrosis virus</name>
    <name type="common">HcNPV</name>
    <dbReference type="NCBI Taxonomy" id="28288"/>
    <lineage>
        <taxon>Viruses</taxon>
        <taxon>Viruses incertae sedis</taxon>
        <taxon>Naldaviricetes</taxon>
        <taxon>Lefavirales</taxon>
        <taxon>Baculoviridae</taxon>
        <taxon>Alphabaculovirus</taxon>
        <taxon>Alphabaculovirus hycuneae</taxon>
    </lineage>
</organism>
<dbReference type="RefSeq" id="YP_473260.1">
    <property type="nucleotide sequence ID" value="NC_007767.1"/>
</dbReference>
<dbReference type="Gene3D" id="3.40.1440.10">
    <property type="entry name" value="GIY-YIG endonuclease"/>
    <property type="match status" value="1"/>
</dbReference>
<dbReference type="Pfam" id="PF01541">
    <property type="entry name" value="GIY-YIG"/>
    <property type="match status" value="1"/>
</dbReference>
<reference evidence="2 3" key="2">
    <citation type="journal article" date="2004" name="Virology">
        <title>Identification and functional analysis of Hyphantria cunea nucleopolyhedrovirus iap genes.</title>
        <authorList>
            <person name="Ikeda M."/>
            <person name="Yanagimoto K."/>
            <person name="Kobayashi M."/>
        </authorList>
    </citation>
    <scope>NUCLEOTIDE SEQUENCE [LARGE SCALE GENOMIC DNA]</scope>
</reference>
<dbReference type="OrthoDB" id="27013at10239"/>
<dbReference type="SUPFAM" id="SSF82771">
    <property type="entry name" value="GIY-YIG endonuclease"/>
    <property type="match status" value="1"/>
</dbReference>
<feature type="domain" description="GIY-YIG" evidence="1">
    <location>
        <begin position="7"/>
        <end position="83"/>
    </location>
</feature>
<dbReference type="EMBL" id="AP009046">
    <property type="protein sequence ID" value="BAE72361.1"/>
    <property type="molecule type" value="Genomic_DNA"/>
</dbReference>
<dbReference type="PROSITE" id="PS50164">
    <property type="entry name" value="GIY_YIG"/>
    <property type="match status" value="1"/>
</dbReference>
<dbReference type="PANTHER" id="PTHR34477:SF1">
    <property type="entry name" value="UPF0213 PROTEIN YHBQ"/>
    <property type="match status" value="1"/>
</dbReference>
<keyword evidence="3" id="KW-1185">Reference proteome</keyword>
<reference evidence="2 3" key="3">
    <citation type="journal article" date="2006" name="J. Gen. Virol.">
        <title>Gene organization and complete sequence of the Hyphantria cunea nucleopolyhedrovirus genome.</title>
        <authorList>
            <person name="Ikeda M."/>
            <person name="Shikata M."/>
            <person name="Shirata N."/>
            <person name="Chaeychomsri S."/>
            <person name="Kobayashi M."/>
        </authorList>
    </citation>
    <scope>NUCLEOTIDE SEQUENCE [LARGE SCALE GENOMIC DNA]</scope>
</reference>
<organismHost>
    <name type="scientific">Lepidoptera</name>
    <name type="common">moths &amp; butterflies</name>
    <dbReference type="NCBI Taxonomy" id="7088"/>
</organismHost>
<dbReference type="InterPro" id="IPR050190">
    <property type="entry name" value="UPF0213_domain"/>
</dbReference>
<gene>
    <name evidence="2" type="ORF">HynVgp072</name>
</gene>
<evidence type="ECO:0000259" key="1">
    <source>
        <dbReference type="PROSITE" id="PS50164"/>
    </source>
</evidence>
<dbReference type="InterPro" id="IPR035901">
    <property type="entry name" value="GIY-YIG_endonuc_sf"/>
</dbReference>
<protein>
    <submittedName>
        <fullName evidence="2">ORF72 peptide</fullName>
    </submittedName>
</protein>
<dbReference type="InterPro" id="IPR000305">
    <property type="entry name" value="GIY-YIG_endonuc"/>
</dbReference>
<name>Q2NP00_NPVHC</name>
<proteinExistence type="predicted"/>
<accession>Q2NP00</accession>